<evidence type="ECO:0000256" key="1">
    <source>
        <dbReference type="ARBA" id="ARBA00022723"/>
    </source>
</evidence>
<keyword evidence="2" id="KW-0378">Hydrolase</keyword>
<dbReference type="GO" id="GO:0008270">
    <property type="term" value="F:zinc ion binding"/>
    <property type="evidence" value="ECO:0007669"/>
    <property type="project" value="InterPro"/>
</dbReference>
<dbReference type="Proteomes" id="UP000655883">
    <property type="component" value="Segment"/>
</dbReference>
<name>A0A7S5R7K7_9CAUD</name>
<proteinExistence type="predicted"/>
<accession>A0A7S5R7K7</accession>
<keyword evidence="5" id="KW-1185">Reference proteome</keyword>
<dbReference type="InterPro" id="IPR014905">
    <property type="entry name" value="HIRAN"/>
</dbReference>
<gene>
    <name evidence="4" type="ORF">EVB97_017</name>
</gene>
<evidence type="ECO:0000313" key="4">
    <source>
        <dbReference type="EMBL" id="QIG72575.1"/>
    </source>
</evidence>
<dbReference type="EMBL" id="MN988525">
    <property type="protein sequence ID" value="QIG72575.1"/>
    <property type="molecule type" value="Genomic_DNA"/>
</dbReference>
<keyword evidence="1" id="KW-0479">Metal-binding</keyword>
<evidence type="ECO:0000256" key="2">
    <source>
        <dbReference type="ARBA" id="ARBA00022801"/>
    </source>
</evidence>
<evidence type="ECO:0000313" key="5">
    <source>
        <dbReference type="Proteomes" id="UP000655883"/>
    </source>
</evidence>
<dbReference type="Pfam" id="PF08797">
    <property type="entry name" value="HIRAN"/>
    <property type="match status" value="1"/>
</dbReference>
<protein>
    <recommendedName>
        <fullName evidence="3">HIRAN domain-containing protein</fullName>
    </recommendedName>
</protein>
<dbReference type="Gene3D" id="3.30.70.2330">
    <property type="match status" value="1"/>
</dbReference>
<feature type="domain" description="HIRAN" evidence="3">
    <location>
        <begin position="3"/>
        <end position="69"/>
    </location>
</feature>
<reference evidence="4 5" key="1">
    <citation type="submission" date="2020-01" db="EMBL/GenBank/DDBJ databases">
        <title>Patterns of diversity and host range of bacteriophage communities associated with bean-nodulatin bacteria.</title>
        <authorList>
            <person name="Vann Cauwenberghe J."/>
            <person name="Santamaria R.I."/>
            <person name="Bustos P."/>
            <person name="Juarez S."/>
            <person name="Gonzalez V."/>
        </authorList>
    </citation>
    <scope>NUCLEOTIDE SEQUENCE [LARGE SCALE GENOMIC DNA]</scope>
    <source>
        <strain evidence="5">RHph</strain>
    </source>
</reference>
<dbReference type="GO" id="GO:0016818">
    <property type="term" value="F:hydrolase activity, acting on acid anhydrides, in phosphorus-containing anhydrides"/>
    <property type="evidence" value="ECO:0007669"/>
    <property type="project" value="InterPro"/>
</dbReference>
<organism evidence="4 5">
    <name type="scientific">Rhizobium phage RHph_Y65</name>
    <dbReference type="NCBI Taxonomy" id="2509785"/>
    <lineage>
        <taxon>Viruses</taxon>
        <taxon>Duplodnaviria</taxon>
        <taxon>Heunggongvirae</taxon>
        <taxon>Uroviricota</taxon>
        <taxon>Caudoviricetes</taxon>
        <taxon>Kleczkowskaviridae</taxon>
        <taxon>Cuauhnahuacvirus</taxon>
        <taxon>Cuauhnahuacvirus Y65</taxon>
    </lineage>
</organism>
<evidence type="ECO:0000259" key="3">
    <source>
        <dbReference type="Pfam" id="PF08797"/>
    </source>
</evidence>
<dbReference type="GO" id="GO:0003676">
    <property type="term" value="F:nucleic acid binding"/>
    <property type="evidence" value="ECO:0007669"/>
    <property type="project" value="InterPro"/>
</dbReference>
<sequence length="105" mass="12479">MYRDVKENDPVILEWEKTNRMDGCAHKVFVYDPMNERGTHVGYIDRNQAARIVSELAKYKYTEKTHRIVGKITRDNPGKYNEIEILGLISTTESEQHLKDYYRRK</sequence>